<protein>
    <submittedName>
        <fullName evidence="1">Uncharacterized protein</fullName>
    </submittedName>
</protein>
<accession>A0A2T0T8F4</accession>
<sequence>MQVQIDIGFSQLMQIVKALPPTQLKQLRVAIDEEIQAEPTPTEEEKLLLAFPVATEDDLRFIEEKRQHLNQWQ</sequence>
<gene>
    <name evidence="1" type="ORF">CLV58_105142</name>
</gene>
<proteinExistence type="predicted"/>
<evidence type="ECO:0000313" key="2">
    <source>
        <dbReference type="Proteomes" id="UP000238375"/>
    </source>
</evidence>
<organism evidence="1 2">
    <name type="scientific">Spirosoma oryzae</name>
    <dbReference type="NCBI Taxonomy" id="1469603"/>
    <lineage>
        <taxon>Bacteria</taxon>
        <taxon>Pseudomonadati</taxon>
        <taxon>Bacteroidota</taxon>
        <taxon>Cytophagia</taxon>
        <taxon>Cytophagales</taxon>
        <taxon>Cytophagaceae</taxon>
        <taxon>Spirosoma</taxon>
    </lineage>
</organism>
<dbReference type="Proteomes" id="UP000238375">
    <property type="component" value="Unassembled WGS sequence"/>
</dbReference>
<dbReference type="AlphaFoldDB" id="A0A2T0T8F4"/>
<evidence type="ECO:0000313" key="1">
    <source>
        <dbReference type="EMBL" id="PRY41940.1"/>
    </source>
</evidence>
<reference evidence="1 2" key="1">
    <citation type="submission" date="2018-03" db="EMBL/GenBank/DDBJ databases">
        <title>Genomic Encyclopedia of Archaeal and Bacterial Type Strains, Phase II (KMG-II): from individual species to whole genera.</title>
        <authorList>
            <person name="Goeker M."/>
        </authorList>
    </citation>
    <scope>NUCLEOTIDE SEQUENCE [LARGE SCALE GENOMIC DNA]</scope>
    <source>
        <strain evidence="1 2">DSM 28354</strain>
    </source>
</reference>
<name>A0A2T0T8F4_9BACT</name>
<comment type="caution">
    <text evidence="1">The sequence shown here is derived from an EMBL/GenBank/DDBJ whole genome shotgun (WGS) entry which is preliminary data.</text>
</comment>
<dbReference type="EMBL" id="PVTE01000005">
    <property type="protein sequence ID" value="PRY41940.1"/>
    <property type="molecule type" value="Genomic_DNA"/>
</dbReference>
<keyword evidence="2" id="KW-1185">Reference proteome</keyword>